<feature type="transmembrane region" description="Helical" evidence="1">
    <location>
        <begin position="321"/>
        <end position="342"/>
    </location>
</feature>
<keyword evidence="1" id="KW-1133">Transmembrane helix</keyword>
<feature type="transmembrane region" description="Helical" evidence="1">
    <location>
        <begin position="296"/>
        <end position="314"/>
    </location>
</feature>
<organism evidence="2 3">
    <name type="scientific">Bariatricus massiliensis</name>
    <dbReference type="NCBI Taxonomy" id="1745713"/>
    <lineage>
        <taxon>Bacteria</taxon>
        <taxon>Bacillati</taxon>
        <taxon>Bacillota</taxon>
        <taxon>Clostridia</taxon>
        <taxon>Lachnospirales</taxon>
        <taxon>Lachnospiraceae</taxon>
        <taxon>Bariatricus</taxon>
    </lineage>
</organism>
<dbReference type="EMBL" id="JAJCIS010000002">
    <property type="protein sequence ID" value="MCB7386613.1"/>
    <property type="molecule type" value="Genomic_DNA"/>
</dbReference>
<accession>A0ABS8DDV9</accession>
<name>A0ABS8DDV9_9FIRM</name>
<keyword evidence="1" id="KW-0472">Membrane</keyword>
<feature type="transmembrane region" description="Helical" evidence="1">
    <location>
        <begin position="209"/>
        <end position="227"/>
    </location>
</feature>
<evidence type="ECO:0000256" key="1">
    <source>
        <dbReference type="SAM" id="Phobius"/>
    </source>
</evidence>
<sequence>MFLRLFQKECAQVGKSLIYWLYVVCLVVFFSSQMGSMKDNMLQPPERGQDNYQAYGFKEDVTEQDLMRKALGELAWGYYYGSFTTYPVGYAKDVRLSESEQEEVGRIINETTGIEPDKIEEHLAAYFEKHDVTTEPYLIEPKKGLTYEAFLNEMEKVTDMLGPGSSFTEESLKSETRLSLDYEGAVKAYENLTDKDGYTGGYTRLFCDYMGIMAGILPIFVVATRMLRDRRAQMQDLIYARRASSAVIITSRFAAMTVMMMAPIIILSLVPTVDSMIFTKGSQISLDYLAFLKYDFGWLLPTVLAVTAVGMFFTELTDTALGVLVQAAWWFISLQIGVAGIYGGQYGWNLIPRHNTEMNYSGFKEGFTQLAMNRAFYTLLAAALIAATIWIYEKKRKGHLKRRGKILRNRKKPTQA</sequence>
<protein>
    <submittedName>
        <fullName evidence="2">ABC transporter permease</fullName>
    </submittedName>
</protein>
<feature type="transmembrane region" description="Helical" evidence="1">
    <location>
        <begin position="17"/>
        <end position="35"/>
    </location>
</feature>
<keyword evidence="1" id="KW-0812">Transmembrane</keyword>
<evidence type="ECO:0000313" key="2">
    <source>
        <dbReference type="EMBL" id="MCB7386613.1"/>
    </source>
</evidence>
<keyword evidence="3" id="KW-1185">Reference proteome</keyword>
<dbReference type="Proteomes" id="UP001299546">
    <property type="component" value="Unassembled WGS sequence"/>
</dbReference>
<feature type="transmembrane region" description="Helical" evidence="1">
    <location>
        <begin position="247"/>
        <end position="270"/>
    </location>
</feature>
<gene>
    <name evidence="2" type="ORF">LIZ65_04875</name>
</gene>
<proteinExistence type="predicted"/>
<evidence type="ECO:0000313" key="3">
    <source>
        <dbReference type="Proteomes" id="UP001299546"/>
    </source>
</evidence>
<dbReference type="RefSeq" id="WP_066736604.1">
    <property type="nucleotide sequence ID" value="NZ_JAJCIQ010000002.1"/>
</dbReference>
<comment type="caution">
    <text evidence="2">The sequence shown here is derived from an EMBL/GenBank/DDBJ whole genome shotgun (WGS) entry which is preliminary data.</text>
</comment>
<reference evidence="2 3" key="1">
    <citation type="submission" date="2021-10" db="EMBL/GenBank/DDBJ databases">
        <title>Collection of gut derived symbiotic bacterial strains cultured from healthy donors.</title>
        <authorList>
            <person name="Lin H."/>
            <person name="Littmann E."/>
            <person name="Kohout C."/>
            <person name="Pamer E.G."/>
        </authorList>
    </citation>
    <scope>NUCLEOTIDE SEQUENCE [LARGE SCALE GENOMIC DNA]</scope>
    <source>
        <strain evidence="2 3">DFI.1.165</strain>
    </source>
</reference>
<feature type="transmembrane region" description="Helical" evidence="1">
    <location>
        <begin position="375"/>
        <end position="392"/>
    </location>
</feature>